<proteinExistence type="inferred from homology"/>
<keyword evidence="4 6" id="KW-1133">Transmembrane helix</keyword>
<comment type="similarity">
    <text evidence="2 6">Belongs to the peroxisomal membrane protein PXMP2/4 family.</text>
</comment>
<dbReference type="AlphaFoldDB" id="A0AAV8YYL6"/>
<name>A0AAV8YYL6_9CUCU</name>
<organism evidence="7 8">
    <name type="scientific">Aromia moschata</name>
    <dbReference type="NCBI Taxonomy" id="1265417"/>
    <lineage>
        <taxon>Eukaryota</taxon>
        <taxon>Metazoa</taxon>
        <taxon>Ecdysozoa</taxon>
        <taxon>Arthropoda</taxon>
        <taxon>Hexapoda</taxon>
        <taxon>Insecta</taxon>
        <taxon>Pterygota</taxon>
        <taxon>Neoptera</taxon>
        <taxon>Endopterygota</taxon>
        <taxon>Coleoptera</taxon>
        <taxon>Polyphaga</taxon>
        <taxon>Cucujiformia</taxon>
        <taxon>Chrysomeloidea</taxon>
        <taxon>Cerambycidae</taxon>
        <taxon>Cerambycinae</taxon>
        <taxon>Callichromatini</taxon>
        <taxon>Aromia</taxon>
    </lineage>
</organism>
<reference evidence="7" key="1">
    <citation type="journal article" date="2023" name="Insect Mol. Biol.">
        <title>Genome sequencing provides insights into the evolution of gene families encoding plant cell wall-degrading enzymes in longhorned beetles.</title>
        <authorList>
            <person name="Shin N.R."/>
            <person name="Okamura Y."/>
            <person name="Kirsch R."/>
            <person name="Pauchet Y."/>
        </authorList>
    </citation>
    <scope>NUCLEOTIDE SEQUENCE</scope>
    <source>
        <strain evidence="7">AMC_N1</strain>
    </source>
</reference>
<sequence>MFKIRNCLSTVVRYVSTSKPTKSPIRSGITLAFGKYLLVTNTISSGVLMLIGDVCQQEIEYRQKKLPERYDYGRLTRMFIVGLGLGPIHHYFYVWLAKVMPARNASTITKRFY</sequence>
<gene>
    <name evidence="7" type="ORF">NQ318_014021</name>
</gene>
<protein>
    <submittedName>
        <fullName evidence="7">Uncharacterized protein</fullName>
    </submittedName>
</protein>
<evidence type="ECO:0000256" key="1">
    <source>
        <dbReference type="ARBA" id="ARBA00004141"/>
    </source>
</evidence>
<keyword evidence="8" id="KW-1185">Reference proteome</keyword>
<evidence type="ECO:0000256" key="6">
    <source>
        <dbReference type="RuleBase" id="RU363053"/>
    </source>
</evidence>
<feature type="transmembrane region" description="Helical" evidence="6">
    <location>
        <begin position="36"/>
        <end position="55"/>
    </location>
</feature>
<keyword evidence="5 6" id="KW-0472">Membrane</keyword>
<evidence type="ECO:0000256" key="5">
    <source>
        <dbReference type="ARBA" id="ARBA00023136"/>
    </source>
</evidence>
<dbReference type="InterPro" id="IPR007248">
    <property type="entry name" value="Mpv17_PMP22"/>
</dbReference>
<evidence type="ECO:0000313" key="7">
    <source>
        <dbReference type="EMBL" id="KAJ8956667.1"/>
    </source>
</evidence>
<evidence type="ECO:0000256" key="4">
    <source>
        <dbReference type="ARBA" id="ARBA00022989"/>
    </source>
</evidence>
<comment type="subcellular location">
    <subcellularLocation>
        <location evidence="1">Membrane</location>
        <topology evidence="1">Multi-pass membrane protein</topology>
    </subcellularLocation>
</comment>
<accession>A0AAV8YYL6</accession>
<evidence type="ECO:0000313" key="8">
    <source>
        <dbReference type="Proteomes" id="UP001162162"/>
    </source>
</evidence>
<keyword evidence="3 6" id="KW-0812">Transmembrane</keyword>
<dbReference type="GO" id="GO:0061668">
    <property type="term" value="P:mitochondrial ribosome assembly"/>
    <property type="evidence" value="ECO:0007669"/>
    <property type="project" value="TreeGrafter"/>
</dbReference>
<comment type="caution">
    <text evidence="7">The sequence shown here is derived from an EMBL/GenBank/DDBJ whole genome shotgun (WGS) entry which is preliminary data.</text>
</comment>
<evidence type="ECO:0000256" key="2">
    <source>
        <dbReference type="ARBA" id="ARBA00006824"/>
    </source>
</evidence>
<dbReference type="PANTHER" id="PTHR11266">
    <property type="entry name" value="PEROXISOMAL MEMBRANE PROTEIN 2, PXMP2 MPV17"/>
    <property type="match status" value="1"/>
</dbReference>
<evidence type="ECO:0000256" key="3">
    <source>
        <dbReference type="ARBA" id="ARBA00022692"/>
    </source>
</evidence>
<dbReference type="EMBL" id="JAPWTK010000028">
    <property type="protein sequence ID" value="KAJ8956667.1"/>
    <property type="molecule type" value="Genomic_DNA"/>
</dbReference>
<dbReference type="Proteomes" id="UP001162162">
    <property type="component" value="Unassembled WGS sequence"/>
</dbReference>
<dbReference type="GO" id="GO:0016020">
    <property type="term" value="C:membrane"/>
    <property type="evidence" value="ECO:0007669"/>
    <property type="project" value="UniProtKB-SubCell"/>
</dbReference>
<feature type="transmembrane region" description="Helical" evidence="6">
    <location>
        <begin position="75"/>
        <end position="96"/>
    </location>
</feature>
<dbReference type="GO" id="GO:0005739">
    <property type="term" value="C:mitochondrion"/>
    <property type="evidence" value="ECO:0007669"/>
    <property type="project" value="TreeGrafter"/>
</dbReference>
<dbReference type="PANTHER" id="PTHR11266:SF81">
    <property type="entry name" value="GH12661P-RELATED"/>
    <property type="match status" value="1"/>
</dbReference>